<evidence type="ECO:0000313" key="3">
    <source>
        <dbReference type="Proteomes" id="UP001596099"/>
    </source>
</evidence>
<feature type="region of interest" description="Disordered" evidence="1">
    <location>
        <begin position="162"/>
        <end position="185"/>
    </location>
</feature>
<gene>
    <name evidence="2" type="ORF">ACFPYI_05705</name>
</gene>
<sequence>MADLRREVVDEAGSRSKYLTATEFLTLVERGHPTDGPGVERETFDAYTERLGEESPAVDGESFQTSLDDRVSDSEEWVDDETVYRLGDGRVSLYPASWHEQLGGVSDPKAYLETFSETGAFERGVPESTLLEAMAAVGGVDRETAKGNLEALRERDEIVEDADQHPEANVYLAEERPDIDEAKDV</sequence>
<evidence type="ECO:0000313" key="2">
    <source>
        <dbReference type="EMBL" id="MFC5970823.1"/>
    </source>
</evidence>
<dbReference type="AlphaFoldDB" id="A0ABD5RKC6"/>
<accession>A0ABD5RKC6</accession>
<reference evidence="2 3" key="1">
    <citation type="journal article" date="2019" name="Int. J. Syst. Evol. Microbiol.">
        <title>The Global Catalogue of Microorganisms (GCM) 10K type strain sequencing project: providing services to taxonomists for standard genome sequencing and annotation.</title>
        <authorList>
            <consortium name="The Broad Institute Genomics Platform"/>
            <consortium name="The Broad Institute Genome Sequencing Center for Infectious Disease"/>
            <person name="Wu L."/>
            <person name="Ma J."/>
        </authorList>
    </citation>
    <scope>NUCLEOTIDE SEQUENCE [LARGE SCALE GENOMIC DNA]</scope>
    <source>
        <strain evidence="2 3">CGMCC 1.12543</strain>
    </source>
</reference>
<dbReference type="RefSeq" id="WP_247413743.1">
    <property type="nucleotide sequence ID" value="NZ_JALLGW010000001.1"/>
</dbReference>
<feature type="compositionally biased region" description="Basic and acidic residues" evidence="1">
    <location>
        <begin position="173"/>
        <end position="185"/>
    </location>
</feature>
<organism evidence="2 3">
    <name type="scientific">Halomarina salina</name>
    <dbReference type="NCBI Taxonomy" id="1872699"/>
    <lineage>
        <taxon>Archaea</taxon>
        <taxon>Methanobacteriati</taxon>
        <taxon>Methanobacteriota</taxon>
        <taxon>Stenosarchaea group</taxon>
        <taxon>Halobacteria</taxon>
        <taxon>Halobacteriales</taxon>
        <taxon>Natronomonadaceae</taxon>
        <taxon>Halomarina</taxon>
    </lineage>
</organism>
<feature type="region of interest" description="Disordered" evidence="1">
    <location>
        <begin position="52"/>
        <end position="74"/>
    </location>
</feature>
<comment type="caution">
    <text evidence="2">The sequence shown here is derived from an EMBL/GenBank/DDBJ whole genome shotgun (WGS) entry which is preliminary data.</text>
</comment>
<protein>
    <submittedName>
        <fullName evidence="2">Uncharacterized protein</fullName>
    </submittedName>
</protein>
<dbReference type="Proteomes" id="UP001596099">
    <property type="component" value="Unassembled WGS sequence"/>
</dbReference>
<proteinExistence type="predicted"/>
<dbReference type="EMBL" id="JBHSQH010000001">
    <property type="protein sequence ID" value="MFC5970823.1"/>
    <property type="molecule type" value="Genomic_DNA"/>
</dbReference>
<name>A0ABD5RKC6_9EURY</name>
<keyword evidence="3" id="KW-1185">Reference proteome</keyword>
<evidence type="ECO:0000256" key="1">
    <source>
        <dbReference type="SAM" id="MobiDB-lite"/>
    </source>
</evidence>